<dbReference type="Proteomes" id="UP000318288">
    <property type="component" value="Unassembled WGS sequence"/>
</dbReference>
<sequence length="58" mass="6575">MLDGIRLSKDQTAVVVPGIDSEGRKHVLDFALGSSENLEVSRELMSRIVKRFFTCEHR</sequence>
<evidence type="ECO:0000313" key="2">
    <source>
        <dbReference type="Proteomes" id="UP000318288"/>
    </source>
</evidence>
<name>A0A5C6EG37_9BACT</name>
<gene>
    <name evidence="1" type="ORF">Poly51_46460</name>
</gene>
<dbReference type="EMBL" id="SJPW01000006">
    <property type="protein sequence ID" value="TWU48743.1"/>
    <property type="molecule type" value="Genomic_DNA"/>
</dbReference>
<accession>A0A5C6EG37</accession>
<organism evidence="1 2">
    <name type="scientific">Rubripirellula tenax</name>
    <dbReference type="NCBI Taxonomy" id="2528015"/>
    <lineage>
        <taxon>Bacteria</taxon>
        <taxon>Pseudomonadati</taxon>
        <taxon>Planctomycetota</taxon>
        <taxon>Planctomycetia</taxon>
        <taxon>Pirellulales</taxon>
        <taxon>Pirellulaceae</taxon>
        <taxon>Rubripirellula</taxon>
    </lineage>
</organism>
<protein>
    <submittedName>
        <fullName evidence="1">Uncharacterized protein</fullName>
    </submittedName>
</protein>
<reference evidence="1 2" key="1">
    <citation type="submission" date="2019-02" db="EMBL/GenBank/DDBJ databases">
        <title>Deep-cultivation of Planctomycetes and their phenomic and genomic characterization uncovers novel biology.</title>
        <authorList>
            <person name="Wiegand S."/>
            <person name="Jogler M."/>
            <person name="Boedeker C."/>
            <person name="Pinto D."/>
            <person name="Vollmers J."/>
            <person name="Rivas-Marin E."/>
            <person name="Kohn T."/>
            <person name="Peeters S.H."/>
            <person name="Heuer A."/>
            <person name="Rast P."/>
            <person name="Oberbeckmann S."/>
            <person name="Bunk B."/>
            <person name="Jeske O."/>
            <person name="Meyerdierks A."/>
            <person name="Storesund J.E."/>
            <person name="Kallscheuer N."/>
            <person name="Luecker S."/>
            <person name="Lage O.M."/>
            <person name="Pohl T."/>
            <person name="Merkel B.J."/>
            <person name="Hornburger P."/>
            <person name="Mueller R.-W."/>
            <person name="Bruemmer F."/>
            <person name="Labrenz M."/>
            <person name="Spormann A.M."/>
            <person name="Op Den Camp H."/>
            <person name="Overmann J."/>
            <person name="Amann R."/>
            <person name="Jetten M.S.M."/>
            <person name="Mascher T."/>
            <person name="Medema M.H."/>
            <person name="Devos D.P."/>
            <person name="Kaster A.-K."/>
            <person name="Ovreas L."/>
            <person name="Rohde M."/>
            <person name="Galperin M.Y."/>
            <person name="Jogler C."/>
        </authorList>
    </citation>
    <scope>NUCLEOTIDE SEQUENCE [LARGE SCALE GENOMIC DNA]</scope>
    <source>
        <strain evidence="1 2">Poly51</strain>
    </source>
</reference>
<evidence type="ECO:0000313" key="1">
    <source>
        <dbReference type="EMBL" id="TWU48743.1"/>
    </source>
</evidence>
<dbReference type="AlphaFoldDB" id="A0A5C6EG37"/>
<comment type="caution">
    <text evidence="1">The sequence shown here is derived from an EMBL/GenBank/DDBJ whole genome shotgun (WGS) entry which is preliminary data.</text>
</comment>
<keyword evidence="2" id="KW-1185">Reference proteome</keyword>
<proteinExistence type="predicted"/>